<reference evidence="12" key="1">
    <citation type="submission" date="2018-05" db="EMBL/GenBank/DDBJ databases">
        <authorList>
            <person name="Lanie J.A."/>
            <person name="Ng W.-L."/>
            <person name="Kazmierczak K.M."/>
            <person name="Andrzejewski T.M."/>
            <person name="Davidsen T.M."/>
            <person name="Wayne K.J."/>
            <person name="Tettelin H."/>
            <person name="Glass J.I."/>
            <person name="Rusch D."/>
            <person name="Podicherti R."/>
            <person name="Tsui H.-C.T."/>
            <person name="Winkler M.E."/>
        </authorList>
    </citation>
    <scope>NUCLEOTIDE SEQUENCE</scope>
</reference>
<evidence type="ECO:0000256" key="7">
    <source>
        <dbReference type="ARBA" id="ARBA00022840"/>
    </source>
</evidence>
<keyword evidence="5" id="KW-0436">Ligase</keyword>
<dbReference type="GO" id="GO:0004820">
    <property type="term" value="F:glycine-tRNA ligase activity"/>
    <property type="evidence" value="ECO:0007669"/>
    <property type="project" value="UniProtKB-EC"/>
</dbReference>
<dbReference type="InterPro" id="IPR008909">
    <property type="entry name" value="DALR_anticod-bd"/>
</dbReference>
<dbReference type="GO" id="GO:0005829">
    <property type="term" value="C:cytosol"/>
    <property type="evidence" value="ECO:0007669"/>
    <property type="project" value="TreeGrafter"/>
</dbReference>
<sequence length="208" mass="23682">SAIGLLRIIIECEIDIDLKNLLSIAASNFPDKNQSLNCIDDVYTFLMERLRYYYRDEGFSADVFESVLAINTSRPLDFHYRMVAVTEFRKLIEAKSLAAANKRTSNLLKKSGGIDDIKIKDSLLTEEAEIKLASTLEDYKKIIAPMIDNRDYKSALSKLAELRKVVDDFFDNVMVLCDEPELKKNRLALLSNLNSLFLETADISKLQD</sequence>
<evidence type="ECO:0000259" key="11">
    <source>
        <dbReference type="SMART" id="SM00836"/>
    </source>
</evidence>
<dbReference type="EC" id="6.1.1.14" evidence="3"/>
<dbReference type="Pfam" id="PF05746">
    <property type="entry name" value="DALR_1"/>
    <property type="match status" value="1"/>
</dbReference>
<keyword evidence="8" id="KW-0648">Protein biosynthesis</keyword>
<dbReference type="Pfam" id="PF02092">
    <property type="entry name" value="tRNA_synt_2f"/>
    <property type="match status" value="1"/>
</dbReference>
<dbReference type="GO" id="GO:0004814">
    <property type="term" value="F:arginine-tRNA ligase activity"/>
    <property type="evidence" value="ECO:0007669"/>
    <property type="project" value="InterPro"/>
</dbReference>
<dbReference type="AlphaFoldDB" id="A0A382XLP1"/>
<dbReference type="PROSITE" id="PS50861">
    <property type="entry name" value="AA_TRNA_LIGASE_II_GLYAB"/>
    <property type="match status" value="1"/>
</dbReference>
<dbReference type="SMART" id="SM00836">
    <property type="entry name" value="DALR_1"/>
    <property type="match status" value="1"/>
</dbReference>
<dbReference type="PANTHER" id="PTHR30075:SF2">
    <property type="entry name" value="GLYCINE--TRNA LIGASE, CHLOROPLASTIC_MITOCHONDRIAL 2"/>
    <property type="match status" value="1"/>
</dbReference>
<comment type="subcellular location">
    <subcellularLocation>
        <location evidence="1">Cytoplasm</location>
    </subcellularLocation>
</comment>
<gene>
    <name evidence="12" type="ORF">METZ01_LOCUS424941</name>
</gene>
<keyword evidence="4" id="KW-0963">Cytoplasm</keyword>
<keyword evidence="6" id="KW-0547">Nucleotide-binding</keyword>
<name>A0A382XLP1_9ZZZZ</name>
<proteinExistence type="inferred from homology"/>
<evidence type="ECO:0000256" key="10">
    <source>
        <dbReference type="ARBA" id="ARBA00047937"/>
    </source>
</evidence>
<evidence type="ECO:0000256" key="4">
    <source>
        <dbReference type="ARBA" id="ARBA00022490"/>
    </source>
</evidence>
<comment type="similarity">
    <text evidence="2">Belongs to the class-II aminoacyl-tRNA synthetase family.</text>
</comment>
<organism evidence="12">
    <name type="scientific">marine metagenome</name>
    <dbReference type="NCBI Taxonomy" id="408172"/>
    <lineage>
        <taxon>unclassified sequences</taxon>
        <taxon>metagenomes</taxon>
        <taxon>ecological metagenomes</taxon>
    </lineage>
</organism>
<dbReference type="InterPro" id="IPR006194">
    <property type="entry name" value="Gly-tRNA-synth_heterodimer"/>
</dbReference>
<keyword evidence="9" id="KW-0030">Aminoacyl-tRNA synthetase</keyword>
<dbReference type="Gene3D" id="1.10.730.10">
    <property type="entry name" value="Isoleucyl-tRNA Synthetase, Domain 1"/>
    <property type="match status" value="1"/>
</dbReference>
<evidence type="ECO:0000256" key="8">
    <source>
        <dbReference type="ARBA" id="ARBA00022917"/>
    </source>
</evidence>
<dbReference type="GO" id="GO:0005524">
    <property type="term" value="F:ATP binding"/>
    <property type="evidence" value="ECO:0007669"/>
    <property type="project" value="UniProtKB-KW"/>
</dbReference>
<evidence type="ECO:0000256" key="5">
    <source>
        <dbReference type="ARBA" id="ARBA00022598"/>
    </source>
</evidence>
<dbReference type="GO" id="GO:0006426">
    <property type="term" value="P:glycyl-tRNA aminoacylation"/>
    <property type="evidence" value="ECO:0007669"/>
    <property type="project" value="InterPro"/>
</dbReference>
<dbReference type="SUPFAM" id="SSF47323">
    <property type="entry name" value="Anticodon-binding domain of a subclass of class I aminoacyl-tRNA synthetases"/>
    <property type="match status" value="1"/>
</dbReference>
<evidence type="ECO:0000256" key="6">
    <source>
        <dbReference type="ARBA" id="ARBA00022741"/>
    </source>
</evidence>
<feature type="domain" description="DALR anticodon binding" evidence="11">
    <location>
        <begin position="103"/>
        <end position="206"/>
    </location>
</feature>
<protein>
    <recommendedName>
        <fullName evidence="3">glycine--tRNA ligase</fullName>
        <ecNumber evidence="3">6.1.1.14</ecNumber>
    </recommendedName>
</protein>
<keyword evidence="7" id="KW-0067">ATP-binding</keyword>
<dbReference type="InterPro" id="IPR009080">
    <property type="entry name" value="tRNAsynth_Ia_anticodon-bd"/>
</dbReference>
<evidence type="ECO:0000256" key="9">
    <source>
        <dbReference type="ARBA" id="ARBA00023146"/>
    </source>
</evidence>
<evidence type="ECO:0000256" key="2">
    <source>
        <dbReference type="ARBA" id="ARBA00008226"/>
    </source>
</evidence>
<dbReference type="PANTHER" id="PTHR30075">
    <property type="entry name" value="GLYCYL-TRNA SYNTHETASE"/>
    <property type="match status" value="1"/>
</dbReference>
<comment type="catalytic activity">
    <reaction evidence="10">
        <text>tRNA(Gly) + glycine + ATP = glycyl-tRNA(Gly) + AMP + diphosphate</text>
        <dbReference type="Rhea" id="RHEA:16013"/>
        <dbReference type="Rhea" id="RHEA-COMP:9664"/>
        <dbReference type="Rhea" id="RHEA-COMP:9683"/>
        <dbReference type="ChEBI" id="CHEBI:30616"/>
        <dbReference type="ChEBI" id="CHEBI:33019"/>
        <dbReference type="ChEBI" id="CHEBI:57305"/>
        <dbReference type="ChEBI" id="CHEBI:78442"/>
        <dbReference type="ChEBI" id="CHEBI:78522"/>
        <dbReference type="ChEBI" id="CHEBI:456215"/>
        <dbReference type="EC" id="6.1.1.14"/>
    </reaction>
</comment>
<evidence type="ECO:0000313" key="12">
    <source>
        <dbReference type="EMBL" id="SVD72087.1"/>
    </source>
</evidence>
<dbReference type="EMBL" id="UINC01168846">
    <property type="protein sequence ID" value="SVD72087.1"/>
    <property type="molecule type" value="Genomic_DNA"/>
</dbReference>
<dbReference type="InterPro" id="IPR015944">
    <property type="entry name" value="Gly-tRNA-synth_bsu"/>
</dbReference>
<evidence type="ECO:0000256" key="3">
    <source>
        <dbReference type="ARBA" id="ARBA00012829"/>
    </source>
</evidence>
<feature type="non-terminal residue" evidence="12">
    <location>
        <position position="1"/>
    </location>
</feature>
<accession>A0A382XLP1</accession>
<evidence type="ECO:0000256" key="1">
    <source>
        <dbReference type="ARBA" id="ARBA00004496"/>
    </source>
</evidence>
<dbReference type="GO" id="GO:0006420">
    <property type="term" value="P:arginyl-tRNA aminoacylation"/>
    <property type="evidence" value="ECO:0007669"/>
    <property type="project" value="InterPro"/>
</dbReference>